<feature type="domain" description="Nucleoside phosphorylase" evidence="3">
    <location>
        <begin position="2"/>
        <end position="220"/>
    </location>
</feature>
<proteinExistence type="predicted"/>
<keyword evidence="5" id="KW-1185">Reference proteome</keyword>
<dbReference type="GO" id="GO:0017061">
    <property type="term" value="F:S-methyl-5-thioadenosine phosphorylase activity"/>
    <property type="evidence" value="ECO:0007669"/>
    <property type="project" value="InterPro"/>
</dbReference>
<dbReference type="GO" id="GO:0005829">
    <property type="term" value="C:cytosol"/>
    <property type="evidence" value="ECO:0007669"/>
    <property type="project" value="TreeGrafter"/>
</dbReference>
<dbReference type="RefSeq" id="WP_015286043.1">
    <property type="nucleotide sequence ID" value="NC_019943.1"/>
</dbReference>
<dbReference type="Pfam" id="PF01048">
    <property type="entry name" value="PNP_UDP_1"/>
    <property type="match status" value="1"/>
</dbReference>
<sequence length="224" mass="24383" precursor="true">MLGIIGGTSLLFSTLPQLAKKTVATPFGPADLLCGRDLVMLMRHQNNRPPHRINYRANLAAMAIAGVTRIVAFGSTGSLKQEIAPGSLLIPTDYVSMTDIPSIHDHAIEHVRPELSERLAKKLKELVPSARYGGVYVQTRGPRIETIAEVEALAKIADVVGMTVASEATLARELGIEFAALCTIENYANGLGKEVLTYEHMVSVSRQHKDRTEEIMNTIIAHMS</sequence>
<dbReference type="InterPro" id="IPR035994">
    <property type="entry name" value="Nucleoside_phosphorylase_sf"/>
</dbReference>
<evidence type="ECO:0000259" key="3">
    <source>
        <dbReference type="Pfam" id="PF01048"/>
    </source>
</evidence>
<accession>L0HGD8</accession>
<dbReference type="CDD" id="cd09010">
    <property type="entry name" value="MTAP_SsMTAPII_like_MTIP"/>
    <property type="match status" value="1"/>
</dbReference>
<reference evidence="4 5" key="2">
    <citation type="journal article" date="2014" name="Genome Announc.">
        <title>Complete Genome Sequence of Methanoregula formicica SMSPT, a Mesophilic Hydrogenotrophic Methanogen Isolated from a Methanogenic Upflow Anaerobic Sludge Blanket Reactor.</title>
        <authorList>
            <person name="Yamamoto K."/>
            <person name="Tamaki H."/>
            <person name="Cadillo-Quiroz H."/>
            <person name="Imachi H."/>
            <person name="Kyrpides N."/>
            <person name="Woyke T."/>
            <person name="Goodwin L."/>
            <person name="Zinder S.H."/>
            <person name="Kamagata Y."/>
            <person name="Liu W.T."/>
        </authorList>
    </citation>
    <scope>NUCLEOTIDE SEQUENCE [LARGE SCALE GENOMIC DNA]</scope>
    <source>
        <strain evidence="5">DSM 22288 / NBRC 105244 / SMSP</strain>
    </source>
</reference>
<reference evidence="5" key="1">
    <citation type="submission" date="2011-12" db="EMBL/GenBank/DDBJ databases">
        <title>Complete sequence of Methanoregula formicicum SMSP.</title>
        <authorList>
            <person name="Lucas S."/>
            <person name="Han J."/>
            <person name="Lapidus A."/>
            <person name="Cheng J.-F."/>
            <person name="Goodwin L."/>
            <person name="Pitluck S."/>
            <person name="Peters L."/>
            <person name="Ovchinnikova G."/>
            <person name="Teshima H."/>
            <person name="Detter J.C."/>
            <person name="Han C."/>
            <person name="Tapia R."/>
            <person name="Land M."/>
            <person name="Hauser L."/>
            <person name="Kyrpides N."/>
            <person name="Ivanova N."/>
            <person name="Pagani I."/>
            <person name="Imachi H."/>
            <person name="Tamaki H."/>
            <person name="Sekiguchi Y."/>
            <person name="Kamagata Y."/>
            <person name="Cadillo-Quiroz H."/>
            <person name="Zinder S."/>
            <person name="Liu W.-T."/>
            <person name="Woyke T."/>
        </authorList>
    </citation>
    <scope>NUCLEOTIDE SEQUENCE [LARGE SCALE GENOMIC DNA]</scope>
    <source>
        <strain evidence="5">DSM 22288 / NBRC 105244 / SMSP</strain>
    </source>
</reference>
<keyword evidence="1" id="KW-0328">Glycosyltransferase</keyword>
<dbReference type="OrthoDB" id="7681at2157"/>
<protein>
    <submittedName>
        <fullName evidence="4">Purine nucleoside phosphorylase</fullName>
    </submittedName>
</protein>
<evidence type="ECO:0000313" key="4">
    <source>
        <dbReference type="EMBL" id="AGB03080.1"/>
    </source>
</evidence>
<name>L0HGD8_METFS</name>
<dbReference type="EMBL" id="CP003167">
    <property type="protein sequence ID" value="AGB03080.1"/>
    <property type="molecule type" value="Genomic_DNA"/>
</dbReference>
<dbReference type="InParanoid" id="L0HGD8"/>
<dbReference type="SUPFAM" id="SSF53167">
    <property type="entry name" value="Purine and uridine phosphorylases"/>
    <property type="match status" value="1"/>
</dbReference>
<organism evidence="4 5">
    <name type="scientific">Methanoregula formicica (strain DSM 22288 / NBRC 105244 / SMSP)</name>
    <dbReference type="NCBI Taxonomy" id="593750"/>
    <lineage>
        <taxon>Archaea</taxon>
        <taxon>Methanobacteriati</taxon>
        <taxon>Methanobacteriota</taxon>
        <taxon>Stenosarchaea group</taxon>
        <taxon>Methanomicrobia</taxon>
        <taxon>Methanomicrobiales</taxon>
        <taxon>Methanoregulaceae</taxon>
        <taxon>Methanoregula</taxon>
    </lineage>
</organism>
<evidence type="ECO:0000256" key="1">
    <source>
        <dbReference type="ARBA" id="ARBA00022676"/>
    </source>
</evidence>
<dbReference type="PANTHER" id="PTHR42679:SF2">
    <property type="entry name" value="S-METHYL-5'-THIOADENOSINE PHOSPHORYLASE"/>
    <property type="match status" value="1"/>
</dbReference>
<dbReference type="HOGENOM" id="CLU_054456_0_2_2"/>
<evidence type="ECO:0000256" key="2">
    <source>
        <dbReference type="ARBA" id="ARBA00022679"/>
    </source>
</evidence>
<dbReference type="InterPro" id="IPR000845">
    <property type="entry name" value="Nucleoside_phosphorylase_d"/>
</dbReference>
<dbReference type="Gene3D" id="3.40.50.1580">
    <property type="entry name" value="Nucleoside phosphorylase domain"/>
    <property type="match status" value="1"/>
</dbReference>
<dbReference type="KEGG" id="mfo:Metfor_2070"/>
<keyword evidence="2" id="KW-0808">Transferase</keyword>
<gene>
    <name evidence="4" type="ordered locus">Metfor_2070</name>
</gene>
<dbReference type="GO" id="GO:0009116">
    <property type="term" value="P:nucleoside metabolic process"/>
    <property type="evidence" value="ECO:0007669"/>
    <property type="project" value="InterPro"/>
</dbReference>
<dbReference type="PANTHER" id="PTHR42679">
    <property type="entry name" value="S-METHYL-5'-THIOADENOSINE PHOSPHORYLASE"/>
    <property type="match status" value="1"/>
</dbReference>
<evidence type="ECO:0000313" key="5">
    <source>
        <dbReference type="Proteomes" id="UP000010824"/>
    </source>
</evidence>
<dbReference type="STRING" id="593750.Metfor_2070"/>
<dbReference type="AlphaFoldDB" id="L0HGD8"/>
<dbReference type="InterPro" id="IPR010044">
    <property type="entry name" value="MTAP"/>
</dbReference>
<dbReference type="GeneID" id="14309462"/>
<dbReference type="GO" id="GO:0019509">
    <property type="term" value="P:L-methionine salvage from methylthioadenosine"/>
    <property type="evidence" value="ECO:0007669"/>
    <property type="project" value="TreeGrafter"/>
</dbReference>
<dbReference type="Proteomes" id="UP000010824">
    <property type="component" value="Chromosome"/>
</dbReference>
<dbReference type="eggNOG" id="arCOG01327">
    <property type="taxonomic scope" value="Archaea"/>
</dbReference>
<dbReference type="FunCoup" id="L0HGD8">
    <property type="interactions" value="138"/>
</dbReference>